<dbReference type="GO" id="GO:0002940">
    <property type="term" value="P:tRNA N2-guanine methylation"/>
    <property type="evidence" value="ECO:0007669"/>
    <property type="project" value="EnsemblFungi"/>
</dbReference>
<dbReference type="GO" id="GO:0160104">
    <property type="term" value="F:tRNA (guanine(26)-N2)-dimethyltransferase activity"/>
    <property type="evidence" value="ECO:0007669"/>
    <property type="project" value="UniProtKB-UniRule"/>
</dbReference>
<dbReference type="SUPFAM" id="SSF53335">
    <property type="entry name" value="S-adenosyl-L-methionine-dependent methyltransferases"/>
    <property type="match status" value="1"/>
</dbReference>
<keyword evidence="3 9" id="KW-0808">Transferase</keyword>
<dbReference type="STRING" id="1344418.A0A1D2VAD1"/>
<dbReference type="EC" id="2.1.1.216" evidence="7 9"/>
<dbReference type="InParanoid" id="A0A1D2VAD1"/>
<proteinExistence type="inferred from homology"/>
<dbReference type="PANTHER" id="PTHR10631:SF3">
    <property type="entry name" value="TRNA (GUANINE(26)-N(2))-DIMETHYLTRANSFERASE"/>
    <property type="match status" value="1"/>
</dbReference>
<evidence type="ECO:0000313" key="12">
    <source>
        <dbReference type="Proteomes" id="UP000095038"/>
    </source>
</evidence>
<keyword evidence="6 9" id="KW-0694">RNA-binding</keyword>
<evidence type="ECO:0000256" key="6">
    <source>
        <dbReference type="ARBA" id="ARBA00022884"/>
    </source>
</evidence>
<evidence type="ECO:0000256" key="4">
    <source>
        <dbReference type="ARBA" id="ARBA00022691"/>
    </source>
</evidence>
<dbReference type="AlphaFoldDB" id="A0A1D2VAD1"/>
<dbReference type="Gene3D" id="3.40.50.150">
    <property type="entry name" value="Vaccinia Virus protein VP39"/>
    <property type="match status" value="1"/>
</dbReference>
<name>A0A1D2VAD1_9ASCO</name>
<evidence type="ECO:0000256" key="10">
    <source>
        <dbReference type="SAM" id="MobiDB-lite"/>
    </source>
</evidence>
<sequence>MTSDSINLDDYNIITEGKANILFPKENKVFYNPVQQFNRDLSVAAIRAWDELYNLSNKKAKGKANKNKKKNGKRNENKTDNNDKENSKPLVIDNNRPRINILEALSATGLRAIRYGKEIPNVGIVIANDLLPNAVKLIEKNIKYNKIGDIVKPNLGDANEFMYKSKNKKINVIDLDPYGTAAPFIDAAINCIEDNGLLLVTCTDLAVLAGNSYPEKCFSLYGGTNIRGDSTHESALRLVINMIANTASKYGKIIEPLLSLSIDFYVRIFIKVKRSPILVKDLASKTMVCYYCKRCGVIHKEYLGRRVERENKPVKYTVNSRIRIGDECNFCGNEFIIAGPMWGDKIHDKEFVERVLKINREEFQDEKVYGTKKRIEGMLTLAKNEIEEAFYFSPATLSSLLRTPLAPLNDLFAAIGNLKYDGSLTHAQASSIKTNAPWEIIIEIFKDFIIKKNPDFNINKYEKDSVIFKIFSQSFIQDEKIKITWERNELSDRISKLRKVKIVRYQQNPTKNWGPKAKP</sequence>
<dbReference type="GO" id="GO:0000049">
    <property type="term" value="F:tRNA binding"/>
    <property type="evidence" value="ECO:0007669"/>
    <property type="project" value="UniProtKB-UniRule"/>
</dbReference>
<comment type="catalytic activity">
    <reaction evidence="8 9">
        <text>guanosine(26) in tRNA + 2 S-adenosyl-L-methionine = N(2)-dimethylguanosine(26) in tRNA + 2 S-adenosyl-L-homocysteine + 2 H(+)</text>
        <dbReference type="Rhea" id="RHEA:43140"/>
        <dbReference type="Rhea" id="RHEA-COMP:10359"/>
        <dbReference type="Rhea" id="RHEA-COMP:10360"/>
        <dbReference type="ChEBI" id="CHEBI:15378"/>
        <dbReference type="ChEBI" id="CHEBI:57856"/>
        <dbReference type="ChEBI" id="CHEBI:59789"/>
        <dbReference type="ChEBI" id="CHEBI:74269"/>
        <dbReference type="ChEBI" id="CHEBI:74513"/>
        <dbReference type="EC" id="2.1.1.216"/>
    </reaction>
</comment>
<dbReference type="Gene3D" id="3.30.56.70">
    <property type="entry name" value="N2,N2-dimethylguanosine tRNA methyltransferase, C-terminal domain"/>
    <property type="match status" value="1"/>
</dbReference>
<keyword evidence="4 9" id="KW-0949">S-adenosyl-L-methionine</keyword>
<keyword evidence="2 9" id="KW-0489">Methyltransferase</keyword>
<dbReference type="GO" id="GO:0160103">
    <property type="term" value="F:tRNA (guanine(26)-N2/guanine(27)-N2)-dimethyltransferase activity"/>
    <property type="evidence" value="ECO:0007669"/>
    <property type="project" value="EnsemblFungi"/>
</dbReference>
<dbReference type="GO" id="GO:0005739">
    <property type="term" value="C:mitochondrion"/>
    <property type="evidence" value="ECO:0007669"/>
    <property type="project" value="EnsemblFungi"/>
</dbReference>
<feature type="region of interest" description="Disordered" evidence="10">
    <location>
        <begin position="60"/>
        <end position="91"/>
    </location>
</feature>
<evidence type="ECO:0000313" key="11">
    <source>
        <dbReference type="EMBL" id="ODV58620.1"/>
    </source>
</evidence>
<evidence type="ECO:0000256" key="2">
    <source>
        <dbReference type="ARBA" id="ARBA00022603"/>
    </source>
</evidence>
<feature type="compositionally biased region" description="Basic residues" evidence="10">
    <location>
        <begin position="60"/>
        <end position="72"/>
    </location>
</feature>
<dbReference type="GO" id="GO:0140691">
    <property type="term" value="F:RNA folding chaperone"/>
    <property type="evidence" value="ECO:0007669"/>
    <property type="project" value="EnsemblFungi"/>
</dbReference>
<organism evidence="11 12">
    <name type="scientific">Ascoidea rubescens DSM 1968</name>
    <dbReference type="NCBI Taxonomy" id="1344418"/>
    <lineage>
        <taxon>Eukaryota</taxon>
        <taxon>Fungi</taxon>
        <taxon>Dikarya</taxon>
        <taxon>Ascomycota</taxon>
        <taxon>Saccharomycotina</taxon>
        <taxon>Saccharomycetes</taxon>
        <taxon>Ascoideaceae</taxon>
        <taxon>Ascoidea</taxon>
    </lineage>
</organism>
<dbReference type="PROSITE" id="PS51626">
    <property type="entry name" value="SAM_MT_TRM1"/>
    <property type="match status" value="1"/>
</dbReference>
<dbReference type="FunCoup" id="A0A1D2VAD1">
    <property type="interactions" value="1208"/>
</dbReference>
<gene>
    <name evidence="11" type="ORF">ASCRUDRAFT_62260</name>
</gene>
<evidence type="ECO:0000256" key="3">
    <source>
        <dbReference type="ARBA" id="ARBA00022679"/>
    </source>
</evidence>
<reference evidence="12" key="1">
    <citation type="submission" date="2016-05" db="EMBL/GenBank/DDBJ databases">
        <title>Comparative genomics of biotechnologically important yeasts.</title>
        <authorList>
            <consortium name="DOE Joint Genome Institute"/>
            <person name="Riley R."/>
            <person name="Haridas S."/>
            <person name="Wolfe K.H."/>
            <person name="Lopes M.R."/>
            <person name="Hittinger C.T."/>
            <person name="Goker M."/>
            <person name="Salamov A."/>
            <person name="Wisecaver J."/>
            <person name="Long T.M."/>
            <person name="Aerts A.L."/>
            <person name="Barry K."/>
            <person name="Choi C."/>
            <person name="Clum A."/>
            <person name="Coughlan A.Y."/>
            <person name="Deshpande S."/>
            <person name="Douglass A.P."/>
            <person name="Hanson S.J."/>
            <person name="Klenk H.-P."/>
            <person name="Labutti K."/>
            <person name="Lapidus A."/>
            <person name="Lindquist E."/>
            <person name="Lipzen A."/>
            <person name="Meier-Kolthoff J.P."/>
            <person name="Ohm R.A."/>
            <person name="Otillar R.P."/>
            <person name="Pangilinan J."/>
            <person name="Peng Y."/>
            <person name="Rokas A."/>
            <person name="Rosa C.A."/>
            <person name="Scheuner C."/>
            <person name="Sibirny A.A."/>
            <person name="Slot J.C."/>
            <person name="Stielow J.B."/>
            <person name="Sun H."/>
            <person name="Kurtzman C.P."/>
            <person name="Blackwell M."/>
            <person name="Grigoriev I.V."/>
            <person name="Jeffries T.W."/>
        </authorList>
    </citation>
    <scope>NUCLEOTIDE SEQUENCE [LARGE SCALE GENOMIC DNA]</scope>
    <source>
        <strain evidence="12">DSM 1968</strain>
    </source>
</reference>
<dbReference type="Proteomes" id="UP000095038">
    <property type="component" value="Unassembled WGS sequence"/>
</dbReference>
<dbReference type="InterPro" id="IPR029063">
    <property type="entry name" value="SAM-dependent_MTases_sf"/>
</dbReference>
<comment type="similarity">
    <text evidence="9">Belongs to the class I-like SAM-binding methyltransferase superfamily. Trm1 family.</text>
</comment>
<dbReference type="Pfam" id="PF02005">
    <property type="entry name" value="TRM"/>
    <property type="match status" value="1"/>
</dbReference>
<dbReference type="RefSeq" id="XP_020044927.1">
    <property type="nucleotide sequence ID" value="XM_020191298.1"/>
</dbReference>
<dbReference type="GeneID" id="30964934"/>
<dbReference type="PANTHER" id="PTHR10631">
    <property type="entry name" value="N 2 ,N 2 -DIMETHYLGUANOSINE TRNA METHYLTRANSFERASE"/>
    <property type="match status" value="1"/>
</dbReference>
<dbReference type="InterPro" id="IPR042296">
    <property type="entry name" value="tRNA_met_Trm1_C"/>
</dbReference>
<protein>
    <recommendedName>
        <fullName evidence="7 9">tRNA (guanine(26)-N(2))-dimethyltransferase</fullName>
        <ecNumber evidence="7 9">2.1.1.216</ecNumber>
    </recommendedName>
</protein>
<accession>A0A1D2VAD1</accession>
<feature type="compositionally biased region" description="Basic and acidic residues" evidence="10">
    <location>
        <begin position="73"/>
        <end position="87"/>
    </location>
</feature>
<evidence type="ECO:0000256" key="7">
    <source>
        <dbReference type="ARBA" id="ARBA00039099"/>
    </source>
</evidence>
<evidence type="ECO:0000256" key="1">
    <source>
        <dbReference type="ARBA" id="ARBA00022555"/>
    </source>
</evidence>
<keyword evidence="12" id="KW-1185">Reference proteome</keyword>
<keyword evidence="1 9" id="KW-0820">tRNA-binding</keyword>
<evidence type="ECO:0000256" key="5">
    <source>
        <dbReference type="ARBA" id="ARBA00022694"/>
    </source>
</evidence>
<evidence type="ECO:0000256" key="9">
    <source>
        <dbReference type="PROSITE-ProRule" id="PRU00958"/>
    </source>
</evidence>
<evidence type="ECO:0000256" key="8">
    <source>
        <dbReference type="ARBA" id="ARBA00051897"/>
    </source>
</evidence>
<keyword evidence="5 9" id="KW-0819">tRNA processing</keyword>
<dbReference type="EMBL" id="KV454491">
    <property type="protein sequence ID" value="ODV58620.1"/>
    <property type="molecule type" value="Genomic_DNA"/>
</dbReference>
<dbReference type="GO" id="GO:0005637">
    <property type="term" value="C:nuclear inner membrane"/>
    <property type="evidence" value="ECO:0007669"/>
    <property type="project" value="EnsemblFungi"/>
</dbReference>
<dbReference type="OrthoDB" id="6349953at2759"/>
<dbReference type="NCBIfam" id="TIGR00308">
    <property type="entry name" value="TRM1"/>
    <property type="match status" value="1"/>
</dbReference>
<dbReference type="InterPro" id="IPR002905">
    <property type="entry name" value="Trm1"/>
</dbReference>